<feature type="region of interest" description="Disordered" evidence="17">
    <location>
        <begin position="1106"/>
        <end position="1134"/>
    </location>
</feature>
<feature type="domain" description="MIR" evidence="18">
    <location>
        <begin position="208"/>
        <end position="264"/>
    </location>
</feature>
<dbReference type="GO" id="GO:0005789">
    <property type="term" value="C:endoplasmic reticulum membrane"/>
    <property type="evidence" value="ECO:0007669"/>
    <property type="project" value="UniProtKB-SubCell"/>
</dbReference>
<dbReference type="GO" id="GO:0070679">
    <property type="term" value="F:inositol 1,4,5 trisphosphate binding"/>
    <property type="evidence" value="ECO:0007669"/>
    <property type="project" value="UniProtKB-UniRule"/>
</dbReference>
<dbReference type="InterPro" id="IPR014821">
    <property type="entry name" value="Ins145_P3_rcpt"/>
</dbReference>
<dbReference type="GO" id="GO:0005220">
    <property type="term" value="F:inositol 1,4,5-trisphosphate-gated calcium channel activity"/>
    <property type="evidence" value="ECO:0007669"/>
    <property type="project" value="UniProtKB-UniRule"/>
</dbReference>
<dbReference type="Gene3D" id="2.80.10.50">
    <property type="match status" value="2"/>
</dbReference>
<proteinExistence type="inferred from homology"/>
<dbReference type="PROSITE" id="PS50919">
    <property type="entry name" value="MIR"/>
    <property type="match status" value="2"/>
</dbReference>
<keyword evidence="4 16" id="KW-0109">Calcium transport</keyword>
<dbReference type="SUPFAM" id="SSF100909">
    <property type="entry name" value="IP3 receptor type 1 binding core, domain 2"/>
    <property type="match status" value="2"/>
</dbReference>
<keyword evidence="11 16" id="KW-0406">Ion transport</keyword>
<dbReference type="CDD" id="cd23277">
    <property type="entry name" value="beta-trefoil_MIR_ITPR"/>
    <property type="match status" value="1"/>
</dbReference>
<comment type="subunit">
    <text evidence="16">Homotetramer.</text>
</comment>
<evidence type="ECO:0000313" key="20">
    <source>
        <dbReference type="Proteomes" id="UP000036403"/>
    </source>
</evidence>
<evidence type="ECO:0000256" key="4">
    <source>
        <dbReference type="ARBA" id="ARBA00022568"/>
    </source>
</evidence>
<comment type="subcellular location">
    <subcellularLocation>
        <location evidence="1 16">Endoplasmic reticulum membrane</location>
        <topology evidence="1 16">Multi-pass membrane protein</topology>
    </subcellularLocation>
</comment>
<dbReference type="InterPro" id="IPR016093">
    <property type="entry name" value="MIR_motif"/>
</dbReference>
<keyword evidence="20" id="KW-1185">Reference proteome</keyword>
<keyword evidence="14 16" id="KW-1071">Ligand-gated ion channel</keyword>
<dbReference type="Gene3D" id="1.25.10.30">
    <property type="entry name" value="IP3 receptor type 1 binding core, RIH domain"/>
    <property type="match status" value="1"/>
</dbReference>
<evidence type="ECO:0000256" key="12">
    <source>
        <dbReference type="ARBA" id="ARBA00023136"/>
    </source>
</evidence>
<evidence type="ECO:0000256" key="3">
    <source>
        <dbReference type="ARBA" id="ARBA00022448"/>
    </source>
</evidence>
<dbReference type="GO" id="GO:0005509">
    <property type="term" value="F:calcium ion binding"/>
    <property type="evidence" value="ECO:0007669"/>
    <property type="project" value="TreeGrafter"/>
</dbReference>
<comment type="caution">
    <text evidence="19">The sequence shown here is derived from an EMBL/GenBank/DDBJ whole genome shotgun (WGS) entry which is preliminary data.</text>
</comment>
<comment type="similarity">
    <text evidence="2 16">Belongs to the InsP3 receptor family.</text>
</comment>
<dbReference type="FunFam" id="1.25.10.30:FF:000001">
    <property type="entry name" value="Inositol 1,4,5-trisphosphate receptor, type 2"/>
    <property type="match status" value="1"/>
</dbReference>
<dbReference type="InterPro" id="IPR000699">
    <property type="entry name" value="RIH_dom"/>
</dbReference>
<comment type="domain">
    <text evidence="16">The receptor contains a calcium channel in its C-terminal extremity. Its large N-terminal cytoplasmic region has the ligand-binding site in the N-terminus and modulatory sites in the middle portion immediately upstream of the channel region.</text>
</comment>
<evidence type="ECO:0000256" key="11">
    <source>
        <dbReference type="ARBA" id="ARBA00023065"/>
    </source>
</evidence>
<keyword evidence="5 16" id="KW-0107">Calcium channel</keyword>
<dbReference type="Proteomes" id="UP000036403">
    <property type="component" value="Unassembled WGS sequence"/>
</dbReference>
<keyword evidence="9 16" id="KW-0106">Calcium</keyword>
<evidence type="ECO:0000256" key="16">
    <source>
        <dbReference type="RuleBase" id="RU368044"/>
    </source>
</evidence>
<dbReference type="GO" id="GO:0005886">
    <property type="term" value="C:plasma membrane"/>
    <property type="evidence" value="ECO:0007669"/>
    <property type="project" value="TreeGrafter"/>
</dbReference>
<dbReference type="EMBL" id="LBMM01001434">
    <property type="protein sequence ID" value="KMQ96325.1"/>
    <property type="molecule type" value="Genomic_DNA"/>
</dbReference>
<dbReference type="InterPro" id="IPR000493">
    <property type="entry name" value="InsP3_rcpt"/>
</dbReference>
<dbReference type="Pfam" id="PF01365">
    <property type="entry name" value="RYDR_ITPR"/>
    <property type="match status" value="2"/>
</dbReference>
<dbReference type="PANTHER" id="PTHR13715:SF102">
    <property type="entry name" value="INOSITOL 1,4,5-TRISPHOSPHATE RECEPTOR"/>
    <property type="match status" value="1"/>
</dbReference>
<reference evidence="19 20" key="1">
    <citation type="submission" date="2015-04" db="EMBL/GenBank/DDBJ databases">
        <title>Lasius niger genome sequencing.</title>
        <authorList>
            <person name="Konorov E.A."/>
            <person name="Nikitin M.A."/>
            <person name="Kirill M.V."/>
            <person name="Chang P."/>
        </authorList>
    </citation>
    <scope>NUCLEOTIDE SEQUENCE [LARGE SCALE GENOMIC DNA]</scope>
    <source>
        <tissue evidence="19">Whole</tissue>
    </source>
</reference>
<evidence type="ECO:0000256" key="9">
    <source>
        <dbReference type="ARBA" id="ARBA00022837"/>
    </source>
</evidence>
<evidence type="ECO:0000256" key="10">
    <source>
        <dbReference type="ARBA" id="ARBA00022989"/>
    </source>
</evidence>
<gene>
    <name evidence="19" type="ORF">RF55_3398</name>
</gene>
<dbReference type="GO" id="GO:0030667">
    <property type="term" value="C:secretory granule membrane"/>
    <property type="evidence" value="ECO:0007669"/>
    <property type="project" value="TreeGrafter"/>
</dbReference>
<dbReference type="InterPro" id="IPR035910">
    <property type="entry name" value="RyR/IP3R_RIH_dom_sf"/>
</dbReference>
<dbReference type="SUPFAM" id="SSF82109">
    <property type="entry name" value="MIR domain"/>
    <property type="match status" value="2"/>
</dbReference>
<feature type="domain" description="MIR" evidence="18">
    <location>
        <begin position="87"/>
        <end position="141"/>
    </location>
</feature>
<dbReference type="SMART" id="SM00472">
    <property type="entry name" value="MIR"/>
    <property type="match status" value="4"/>
</dbReference>
<name>A0A0J7NVA4_LASNI</name>
<evidence type="ECO:0000256" key="14">
    <source>
        <dbReference type="ARBA" id="ARBA00023286"/>
    </source>
</evidence>
<dbReference type="PANTHER" id="PTHR13715">
    <property type="entry name" value="RYANODINE RECEPTOR AND IP3 RECEPTOR"/>
    <property type="match status" value="1"/>
</dbReference>
<dbReference type="STRING" id="67767.A0A0J7NVA4"/>
<keyword evidence="12 16" id="KW-0472">Membrane</keyword>
<dbReference type="FunFam" id="2.80.10.50:FF:000005">
    <property type="entry name" value="Inositol 1,4,5-trisphosphate receptor type 2"/>
    <property type="match status" value="1"/>
</dbReference>
<evidence type="ECO:0000256" key="13">
    <source>
        <dbReference type="ARBA" id="ARBA00023170"/>
    </source>
</evidence>
<evidence type="ECO:0000256" key="5">
    <source>
        <dbReference type="ARBA" id="ARBA00022673"/>
    </source>
</evidence>
<evidence type="ECO:0000259" key="18">
    <source>
        <dbReference type="PROSITE" id="PS50919"/>
    </source>
</evidence>
<keyword evidence="3 16" id="KW-0813">Transport</keyword>
<dbReference type="InterPro" id="IPR036300">
    <property type="entry name" value="MIR_dom_sf"/>
</dbReference>
<accession>A0A0J7NVA4</accession>
<dbReference type="InterPro" id="IPR015925">
    <property type="entry name" value="Ryanodine_IP3_receptor"/>
</dbReference>
<evidence type="ECO:0000256" key="7">
    <source>
        <dbReference type="ARBA" id="ARBA00022737"/>
    </source>
</evidence>
<keyword evidence="7" id="KW-0677">Repeat</keyword>
<evidence type="ECO:0000256" key="2">
    <source>
        <dbReference type="ARBA" id="ARBA00009453"/>
    </source>
</evidence>
<keyword evidence="13 16" id="KW-0675">Receptor</keyword>
<feature type="non-terminal residue" evidence="19">
    <location>
        <position position="1489"/>
    </location>
</feature>
<evidence type="ECO:0000256" key="1">
    <source>
        <dbReference type="ARBA" id="ARBA00004477"/>
    </source>
</evidence>
<keyword evidence="10" id="KW-1133">Transmembrane helix</keyword>
<dbReference type="PRINTS" id="PR00779">
    <property type="entry name" value="INSP3RECEPTR"/>
</dbReference>
<organism evidence="19 20">
    <name type="scientific">Lasius niger</name>
    <name type="common">Black garden ant</name>
    <dbReference type="NCBI Taxonomy" id="67767"/>
    <lineage>
        <taxon>Eukaryota</taxon>
        <taxon>Metazoa</taxon>
        <taxon>Ecdysozoa</taxon>
        <taxon>Arthropoda</taxon>
        <taxon>Hexapoda</taxon>
        <taxon>Insecta</taxon>
        <taxon>Pterygota</taxon>
        <taxon>Neoptera</taxon>
        <taxon>Endopterygota</taxon>
        <taxon>Hymenoptera</taxon>
        <taxon>Apocrita</taxon>
        <taxon>Aculeata</taxon>
        <taxon>Formicoidea</taxon>
        <taxon>Formicidae</taxon>
        <taxon>Formicinae</taxon>
        <taxon>Lasius</taxon>
        <taxon>Lasius</taxon>
    </lineage>
</organism>
<dbReference type="OrthoDB" id="76898at2759"/>
<keyword evidence="15 16" id="KW-0407">Ion channel</keyword>
<keyword evidence="8 16" id="KW-0256">Endoplasmic reticulum</keyword>
<evidence type="ECO:0000256" key="15">
    <source>
        <dbReference type="ARBA" id="ARBA00023303"/>
    </source>
</evidence>
<protein>
    <recommendedName>
        <fullName evidence="16">Inositol 1,4,5-trisphosphate receptor</fullName>
    </recommendedName>
</protein>
<keyword evidence="6" id="KW-0812">Transmembrane</keyword>
<evidence type="ECO:0000313" key="19">
    <source>
        <dbReference type="EMBL" id="KMQ96325.1"/>
    </source>
</evidence>
<comment type="function">
    <text evidence="16">Receptor for inositol 1,4,5-trisphosphate, a second messenger that mediates the release of intracellular calcium.</text>
</comment>
<dbReference type="Pfam" id="PF02815">
    <property type="entry name" value="MIR"/>
    <property type="match status" value="1"/>
</dbReference>
<dbReference type="GO" id="GO:0035091">
    <property type="term" value="F:phosphatidylinositol binding"/>
    <property type="evidence" value="ECO:0007669"/>
    <property type="project" value="TreeGrafter"/>
</dbReference>
<dbReference type="FunFam" id="2.80.10.50:FF:000002">
    <property type="entry name" value="Inositol 1,4,5-trisphosphate receptor type 2"/>
    <property type="match status" value="1"/>
</dbReference>
<evidence type="ECO:0000256" key="17">
    <source>
        <dbReference type="SAM" id="MobiDB-lite"/>
    </source>
</evidence>
<dbReference type="PaxDb" id="67767-A0A0J7NVA4"/>
<evidence type="ECO:0000256" key="8">
    <source>
        <dbReference type="ARBA" id="ARBA00022824"/>
    </source>
</evidence>
<dbReference type="GO" id="GO:0051209">
    <property type="term" value="P:release of sequestered calcium ion into cytosol"/>
    <property type="evidence" value="ECO:0007669"/>
    <property type="project" value="UniProtKB-UniRule"/>
</dbReference>
<evidence type="ECO:0000256" key="6">
    <source>
        <dbReference type="ARBA" id="ARBA00022692"/>
    </source>
</evidence>
<sequence length="1489" mass="169718">MYIIFRLVDDRCVVCPEAGDLSNPPKKFRDCLFKICPMNRYSAQKQFWKAAKQSASSGTDAVLLKRLHHAAEIEKKQNETENKKLLGSVVSYGNVVQLLHLKSNKFLTVNKRLPALLEKNAMRVYLDANGNEGSWLYIMPFYKLRSDGDSVVVGDKVIMEPVNAGRQGLHVAANYELSDNPGCKEVNVVNSSTSWKVTLFMEHRENQEEILKGGDVVRLFHAEQEKFLTMDEYKKKQHVFLRTTGRTSATAATSSKALWEVEVVQHDPCRGGAGHWNSIFRFKHLATGQYLAAEIDTDEPPEPVKGKRDPPGPVYRLVSVPHSNEISSLFELDPTTLTRGDSLVPQSSFVRLHHICTNTWVHSTSVPIDKDDEKPVMSKVGCAINKEDKEAFALRSVSPVEVRDLDFANDACKVLTAMNSKLEKGTISHNERRAVTSLLQDIVYFIAGLENEQNKSEALELSVTNAVRDRQKLLREQYILGQLFKILQAPFLETAEGEGPFLRIDELNDPRHAPYKYMFRLCYRILRLSQQDYRKNQEYIAKHFAFMQKQIGYDILAEDTITALLHNNRKLLEKHITAAEIETFVGLVRKNMRNWQSRFLDYLSDLCISNKKAIAVTQELICKSVLSEKNKDILIETKMVKTQVEVEDIDEKQENAEPRITVIEEFEVILECNNRTKSMSLSELSRGAKMGNIQDAAILDYYRHQLNLFSNMCLNRQYLALNNLSPHLDIDLILKCMEDETVPYELRASFCRLMLHLHVDRDPQEQVTPVKYARLWSEIPSKMSINDYDTNKLPDQNKEAVRTRFSSTIMFVEDYLCNVVAKMWSFGDQEQNKLTFEVVKLARDLIYFGFYSFNDLLSLTKTLLSILDCISENESTDGKIPTGDIDSDTVDPEEAAEGGILRCIGDMGAVMTNLTLGPAGQVLPSSSPRPKPLMKKEYPLVMDTKLKIIEILQFILDVRLDYRISCLLSIFKREFDETASTAEKTGDVILGQKTIDLESIGAQAEGIFGSSEECAALDLDGQGGRTFLRVLLHLAMHDYPPLVSGALHLLFRHFSQRQEVLQAFKQVQLLVSDSDVESYKQIKADLDVLRQSVEKSELWVYKSKATEEHGNKNKKSKEEEDEGITPRKPPLLSLSDKQGSAIDLDIGPPLHADQAEEYKKIQQILIRMNKLCIQTLPGGQVKARKHEQRLLRNVGVHTVVLDLLQVPFDAKEDIRMNELMRLAHDFLQNFCLSNQQNQVLLHKQLDLFLNPGIREAQTVCSIFQDNSVLCNEVSAKVIQHFVHCIETHGKHVQYLKFLQTIVKAENQFIRKCQEMVMQELVQSGEDVLIFYNDRASFNHFVEMMRSERHRMDESSPLQYHVELVKLLACCTMGKNVNTEIKCHSLLPLDDIVAVVSHPDCIPEVKEAYINFLNHCYIDTEVEMKEIYTSNHMWSLFEKSFIVDMGLIATSTHDRQHAETALETYVTSCLMNIIATFFSSPFSDQSTTVQ</sequence>
<dbReference type="GO" id="GO:0016529">
    <property type="term" value="C:sarcoplasmic reticulum"/>
    <property type="evidence" value="ECO:0007669"/>
    <property type="project" value="TreeGrafter"/>
</dbReference>
<dbReference type="Pfam" id="PF08709">
    <property type="entry name" value="Ins145_P3_rec"/>
    <property type="match status" value="1"/>
</dbReference>